<feature type="compositionally biased region" description="Basic and acidic residues" evidence="2">
    <location>
        <begin position="93"/>
        <end position="102"/>
    </location>
</feature>
<protein>
    <submittedName>
        <fullName evidence="4">Pleckstrin homology domain-containing family A member 6 isoform X1</fullName>
    </submittedName>
</protein>
<keyword evidence="5" id="KW-1185">Reference proteome</keyword>
<reference evidence="4 5" key="1">
    <citation type="submission" date="2024-01" db="EMBL/GenBank/DDBJ databases">
        <authorList>
            <person name="Alioto T."/>
            <person name="Alioto T."/>
            <person name="Gomez Garrido J."/>
        </authorList>
    </citation>
    <scope>NUCLEOTIDE SEQUENCE [LARGE SCALE GENOMIC DNA]</scope>
</reference>
<proteinExistence type="predicted"/>
<name>A0AAV1Q6T8_SCOSC</name>
<feature type="region of interest" description="Disordered" evidence="2">
    <location>
        <begin position="979"/>
        <end position="1096"/>
    </location>
</feature>
<evidence type="ECO:0000256" key="2">
    <source>
        <dbReference type="SAM" id="MobiDB-lite"/>
    </source>
</evidence>
<feature type="compositionally biased region" description="Low complexity" evidence="2">
    <location>
        <begin position="605"/>
        <end position="622"/>
    </location>
</feature>
<comment type="caution">
    <text evidence="4">The sequence shown here is derived from an EMBL/GenBank/DDBJ whole genome shotgun (WGS) entry which is preliminary data.</text>
</comment>
<dbReference type="EMBL" id="CAWUFR010000557">
    <property type="protein sequence ID" value="CAK6979188.1"/>
    <property type="molecule type" value="Genomic_DNA"/>
</dbReference>
<feature type="compositionally biased region" description="Polar residues" evidence="2">
    <location>
        <begin position="993"/>
        <end position="1004"/>
    </location>
</feature>
<dbReference type="Proteomes" id="UP001314229">
    <property type="component" value="Unassembled WGS sequence"/>
</dbReference>
<dbReference type="InterPro" id="IPR011993">
    <property type="entry name" value="PH-like_dom_sf"/>
</dbReference>
<evidence type="ECO:0000256" key="1">
    <source>
        <dbReference type="SAM" id="Coils"/>
    </source>
</evidence>
<feature type="compositionally biased region" description="Pro residues" evidence="2">
    <location>
        <begin position="1254"/>
        <end position="1265"/>
    </location>
</feature>
<feature type="region of interest" description="Disordered" evidence="2">
    <location>
        <begin position="327"/>
        <end position="463"/>
    </location>
</feature>
<feature type="compositionally biased region" description="Polar residues" evidence="2">
    <location>
        <begin position="1029"/>
        <end position="1042"/>
    </location>
</feature>
<gene>
    <name evidence="4" type="ORF">FSCOSCO3_A022504</name>
</gene>
<feature type="compositionally biased region" description="Basic and acidic residues" evidence="2">
    <location>
        <begin position="378"/>
        <end position="390"/>
    </location>
</feature>
<feature type="compositionally biased region" description="Polar residues" evidence="2">
    <location>
        <begin position="335"/>
        <end position="345"/>
    </location>
</feature>
<feature type="compositionally biased region" description="Polar residues" evidence="2">
    <location>
        <begin position="421"/>
        <end position="431"/>
    </location>
</feature>
<dbReference type="PANTHER" id="PTHR12752:SF5">
    <property type="entry name" value="PLECKSTRIN HOMOLOGY DOMAIN-CONTAINING FAMILY A MEMBER 6"/>
    <property type="match status" value="1"/>
</dbReference>
<dbReference type="SMART" id="SM00233">
    <property type="entry name" value="PH"/>
    <property type="match status" value="1"/>
</dbReference>
<feature type="region of interest" description="Disordered" evidence="2">
    <location>
        <begin position="1243"/>
        <end position="1278"/>
    </location>
</feature>
<dbReference type="SUPFAM" id="SSF50729">
    <property type="entry name" value="PH domain-like"/>
    <property type="match status" value="1"/>
</dbReference>
<dbReference type="PROSITE" id="PS50003">
    <property type="entry name" value="PH_DOMAIN"/>
    <property type="match status" value="1"/>
</dbReference>
<dbReference type="InterPro" id="IPR001849">
    <property type="entry name" value="PH_domain"/>
</dbReference>
<evidence type="ECO:0000313" key="5">
    <source>
        <dbReference type="Proteomes" id="UP001314229"/>
    </source>
</evidence>
<feature type="region of interest" description="Disordered" evidence="2">
    <location>
        <begin position="873"/>
        <end position="961"/>
    </location>
</feature>
<keyword evidence="1" id="KW-0175">Coiled coil</keyword>
<feature type="region of interest" description="Disordered" evidence="2">
    <location>
        <begin position="80"/>
        <end position="117"/>
    </location>
</feature>
<dbReference type="Pfam" id="PF00169">
    <property type="entry name" value="PH"/>
    <property type="match status" value="1"/>
</dbReference>
<dbReference type="InterPro" id="IPR057971">
    <property type="entry name" value="PKHA4-7_TBCA"/>
</dbReference>
<feature type="region of interest" description="Disordered" evidence="2">
    <location>
        <begin position="601"/>
        <end position="643"/>
    </location>
</feature>
<feature type="domain" description="PH" evidence="3">
    <location>
        <begin position="191"/>
        <end position="312"/>
    </location>
</feature>
<evidence type="ECO:0000313" key="4">
    <source>
        <dbReference type="EMBL" id="CAK6979188.1"/>
    </source>
</evidence>
<dbReference type="CDD" id="cd13248">
    <property type="entry name" value="PH_PEPP1_2_3"/>
    <property type="match status" value="1"/>
</dbReference>
<dbReference type="FunFam" id="2.30.29.30:FF:000083">
    <property type="entry name" value="Pleckstrin homology domain-containing family A member 5"/>
    <property type="match status" value="1"/>
</dbReference>
<dbReference type="PANTHER" id="PTHR12752">
    <property type="entry name" value="PHOSPHOINOSITOL 3-PHOSPHATE-BINDING PROTEIN"/>
    <property type="match status" value="1"/>
</dbReference>
<sequence>MGGLVRVRDIRRVQDFQSFLHGVCLSQRPDVVRCRGEEINPPLLLCRRKEHATSGVFYTLAHSSQAPACCRRLRIDRQTGVETATKKRRKESKRTEDRKSQHDPSGPAGPGVSPIQLEEPTPIHTYLQHSDLDMNWKVNTSAEKIAHSKSANMVSDLSPEAQPYTRISRTPRKAATFGKRSNSMRRNPKAEVAKEGWLYKQASSGVKQWNKRWFVLTDRCLFYYKDEKEDTVLGSLPLLSFQIGGLDPSDNITRKFAFKVWLEEEESEDGELKGPVVFCMQAEHTGTRTYFFSTDSHEEQEEWIRAMTEAAEVTVKPTQRSCSHTCTEPYWNAPDPQTQQLQQSHTHNETDSGPPLHLKINGVDSLDTPPPSTPCSDQEGKKNDGRRGEGGGEDEGGGPGFCHPALSNHHPNGWGHYGPPSTMTHKSNSKPPLSRSHSGHHTPQGHPEVAVSVPHNPREQQENVVLRRGFVPRTAPERVAQRKSSMAQLQQWVNQRRGVASQEDINSPSRYYPVNPGVSADYYGYLAGPHYVEEYPLYQPGVRPDSICSVSAVGGYDRRWTVEEKRRSLRDGPHQLYGHPMSRDTWGPQYYGGMETNMRRLSIQPRSRSVPRSPSSSSGGPYSPVPPNFASPARSPSAHFDRFPGRMRDDAIYADPSIYSLRRSLSSSKYDYPGDRRSLSQGLYHCNYPVSPSIHNKMEDILDLQLQRNLDYLDQQVPPFHDVYSRELHPTLKLNEIETSKLLGRLCEQNRILKDHEAVVHRLRMDKDSLEEALVATHQEMELYHNQPLAMEKLQFKKETLQNKLINIRGELSQASSALTTTRMEFEALEDEANAIHGDLWEQLNAGVQSELVRRHIQKEFWRVQDVLEGLHKNKSSRGTDTAKHRVASGASGSFSTNSPASPLSSVSLTSPLSPFSPVPGSQASPTKQLGPEESVPPRPPLPKSYYPLDPSPTFRPSTPPLPFDSTAWLRSLGIDDGNLDDEDSHIRKSRFGEQNNSSDMQDQVQDRHSNMNKVGIVPPRTKSPADESYSTAGVSRPNSRLPNGISRERPKSAVFPTEVKSKMSVEEQNERIRRNQSSSVRDKRRSLNLSGSQSTPNYKVIRRRLTAHEIDIKDLEAAVRGPGLESPREEIARLRRLEVEPEHYDLDINKQLMAPDKVLIPERYLDVDDNSPLSPEEQKEKQKKLERIKTLIAKSNLQNMVPLLDGPVEGGPPVSSQQQLQEQEKRIEISCALAAEASRRSRFLSAQCAHSPPTSPTSLAPPPSTADFPNSAHIMKV</sequence>
<dbReference type="AlphaFoldDB" id="A0AAV1Q6T8"/>
<feature type="compositionally biased region" description="Low complexity" evidence="2">
    <location>
        <begin position="894"/>
        <end position="920"/>
    </location>
</feature>
<feature type="coiled-coil region" evidence="1">
    <location>
        <begin position="753"/>
        <end position="818"/>
    </location>
</feature>
<evidence type="ECO:0000259" key="3">
    <source>
        <dbReference type="PROSITE" id="PS50003"/>
    </source>
</evidence>
<organism evidence="4 5">
    <name type="scientific">Scomber scombrus</name>
    <name type="common">Atlantic mackerel</name>
    <name type="synonym">Scomber vernalis</name>
    <dbReference type="NCBI Taxonomy" id="13677"/>
    <lineage>
        <taxon>Eukaryota</taxon>
        <taxon>Metazoa</taxon>
        <taxon>Chordata</taxon>
        <taxon>Craniata</taxon>
        <taxon>Vertebrata</taxon>
        <taxon>Euteleostomi</taxon>
        <taxon>Actinopterygii</taxon>
        <taxon>Neopterygii</taxon>
        <taxon>Teleostei</taxon>
        <taxon>Neoteleostei</taxon>
        <taxon>Acanthomorphata</taxon>
        <taxon>Pelagiaria</taxon>
        <taxon>Scombriformes</taxon>
        <taxon>Scombridae</taxon>
        <taxon>Scomber</taxon>
    </lineage>
</organism>
<dbReference type="InterPro" id="IPR040392">
    <property type="entry name" value="PKHA4-7_PH"/>
</dbReference>
<dbReference type="Pfam" id="PF25541">
    <property type="entry name" value="TBCA_PH"/>
    <property type="match status" value="1"/>
</dbReference>
<dbReference type="Gene3D" id="2.30.29.30">
    <property type="entry name" value="Pleckstrin-homology domain (PH domain)/Phosphotyrosine-binding domain (PTB)"/>
    <property type="match status" value="1"/>
</dbReference>
<accession>A0AAV1Q6T8</accession>
<feature type="compositionally biased region" description="Basic and acidic residues" evidence="2">
    <location>
        <begin position="1060"/>
        <end position="1074"/>
    </location>
</feature>